<evidence type="ECO:0000259" key="3">
    <source>
        <dbReference type="PROSITE" id="PS50003"/>
    </source>
</evidence>
<keyword evidence="6" id="KW-1185">Reference proteome</keyword>
<evidence type="ECO:0000313" key="5">
    <source>
        <dbReference type="EMBL" id="KAA3679531.1"/>
    </source>
</evidence>
<dbReference type="InterPro" id="IPR008936">
    <property type="entry name" value="Rho_GTPase_activation_prot"/>
</dbReference>
<dbReference type="Proteomes" id="UP000324629">
    <property type="component" value="Unassembled WGS sequence"/>
</dbReference>
<dbReference type="InterPro" id="IPR011993">
    <property type="entry name" value="PH-like_dom_sf"/>
</dbReference>
<dbReference type="EMBL" id="QNGE01000710">
    <property type="protein sequence ID" value="KAA3679531.1"/>
    <property type="molecule type" value="Genomic_DNA"/>
</dbReference>
<evidence type="ECO:0000256" key="2">
    <source>
        <dbReference type="SAM" id="MobiDB-lite"/>
    </source>
</evidence>
<dbReference type="GO" id="GO:0005737">
    <property type="term" value="C:cytoplasm"/>
    <property type="evidence" value="ECO:0007669"/>
    <property type="project" value="InterPro"/>
</dbReference>
<dbReference type="GO" id="GO:0005096">
    <property type="term" value="F:GTPase activator activity"/>
    <property type="evidence" value="ECO:0007669"/>
    <property type="project" value="UniProtKB-KW"/>
</dbReference>
<evidence type="ECO:0000259" key="4">
    <source>
        <dbReference type="PROSITE" id="PS50238"/>
    </source>
</evidence>
<dbReference type="Pfam" id="PF00169">
    <property type="entry name" value="PH"/>
    <property type="match status" value="1"/>
</dbReference>
<organism evidence="5 6">
    <name type="scientific">Paragonimus westermani</name>
    <dbReference type="NCBI Taxonomy" id="34504"/>
    <lineage>
        <taxon>Eukaryota</taxon>
        <taxon>Metazoa</taxon>
        <taxon>Spiralia</taxon>
        <taxon>Lophotrochozoa</taxon>
        <taxon>Platyhelminthes</taxon>
        <taxon>Trematoda</taxon>
        <taxon>Digenea</taxon>
        <taxon>Plagiorchiida</taxon>
        <taxon>Troglotremata</taxon>
        <taxon>Troglotrematidae</taxon>
        <taxon>Paragonimus</taxon>
    </lineage>
</organism>
<dbReference type="SMART" id="SM00324">
    <property type="entry name" value="RhoGAP"/>
    <property type="match status" value="1"/>
</dbReference>
<dbReference type="InterPro" id="IPR001849">
    <property type="entry name" value="PH_domain"/>
</dbReference>
<dbReference type="SUPFAM" id="SSF50729">
    <property type="entry name" value="PH domain-like"/>
    <property type="match status" value="1"/>
</dbReference>
<dbReference type="Gene3D" id="2.30.29.30">
    <property type="entry name" value="Pleckstrin-homology domain (PH domain)/Phosphotyrosine-binding domain (PTB)"/>
    <property type="match status" value="1"/>
</dbReference>
<proteinExistence type="predicted"/>
<accession>A0A5J4NVJ4</accession>
<dbReference type="SMART" id="SM00233">
    <property type="entry name" value="PH"/>
    <property type="match status" value="1"/>
</dbReference>
<evidence type="ECO:0000313" key="6">
    <source>
        <dbReference type="Proteomes" id="UP000324629"/>
    </source>
</evidence>
<dbReference type="Gene3D" id="1.10.555.10">
    <property type="entry name" value="Rho GTPase activation protein"/>
    <property type="match status" value="1"/>
</dbReference>
<feature type="domain" description="Rho-GAP" evidence="4">
    <location>
        <begin position="344"/>
        <end position="494"/>
    </location>
</feature>
<feature type="domain" description="PH" evidence="3">
    <location>
        <begin position="255"/>
        <end position="358"/>
    </location>
</feature>
<dbReference type="SUPFAM" id="SSF48350">
    <property type="entry name" value="GTPase activation domain, GAP"/>
    <property type="match status" value="1"/>
</dbReference>
<comment type="caution">
    <text evidence="5">The sequence shown here is derived from an EMBL/GenBank/DDBJ whole genome shotgun (WGS) entry which is preliminary data.</text>
</comment>
<dbReference type="CDD" id="cd01249">
    <property type="entry name" value="BAR-PH_GRAF_family"/>
    <property type="match status" value="1"/>
</dbReference>
<dbReference type="InterPro" id="IPR000198">
    <property type="entry name" value="RhoGAP_dom"/>
</dbReference>
<keyword evidence="1" id="KW-0343">GTPase activation</keyword>
<dbReference type="PANTHER" id="PTHR12552">
    <property type="entry name" value="OLIGOPHRENIN 1"/>
    <property type="match status" value="1"/>
</dbReference>
<dbReference type="Gene3D" id="1.20.1270.60">
    <property type="entry name" value="Arfaptin homology (AH) domain/BAR domain"/>
    <property type="match status" value="2"/>
</dbReference>
<name>A0A5J4NVJ4_9TREM</name>
<dbReference type="Pfam" id="PF00620">
    <property type="entry name" value="RhoGAP"/>
    <property type="match status" value="1"/>
</dbReference>
<reference evidence="5 6" key="1">
    <citation type="journal article" date="2019" name="Gigascience">
        <title>Whole-genome sequence of the oriental lung fluke Paragonimus westermani.</title>
        <authorList>
            <person name="Oey H."/>
            <person name="Zakrzewski M."/>
            <person name="Narain K."/>
            <person name="Devi K.R."/>
            <person name="Agatsuma T."/>
            <person name="Nawaratna S."/>
            <person name="Gobert G.N."/>
            <person name="Jones M.K."/>
            <person name="Ragan M.A."/>
            <person name="McManus D.P."/>
            <person name="Krause L."/>
        </authorList>
    </citation>
    <scope>NUCLEOTIDE SEQUENCE [LARGE SCALE GENOMIC DNA]</scope>
    <source>
        <strain evidence="5 6">IND2009</strain>
    </source>
</reference>
<dbReference type="InterPro" id="IPR027267">
    <property type="entry name" value="AH/BAR_dom_sf"/>
</dbReference>
<dbReference type="SUPFAM" id="SSF103657">
    <property type="entry name" value="BAR/IMD domain-like"/>
    <property type="match status" value="1"/>
</dbReference>
<dbReference type="AlphaFoldDB" id="A0A5J4NVJ4"/>
<dbReference type="Pfam" id="PF16746">
    <property type="entry name" value="BAR_3"/>
    <property type="match status" value="2"/>
</dbReference>
<gene>
    <name evidence="5" type="ORF">DEA37_0004384</name>
</gene>
<dbReference type="PROSITE" id="PS50238">
    <property type="entry name" value="RHOGAP"/>
    <property type="match status" value="1"/>
</dbReference>
<protein>
    <submittedName>
        <fullName evidence="5">Rho GTPase-activating protein 26</fullName>
    </submittedName>
</protein>
<dbReference type="PROSITE" id="PS50003">
    <property type="entry name" value="PH_DOMAIN"/>
    <property type="match status" value="1"/>
</dbReference>
<sequence>MAPLSPLEFRDCVVDGPHFRAALHKHEKGLKASSKQVKDVYLHAERVFKAMEQLHLAVCDFAVSISTFSASTATPPPDVTSGRHSGKSDGRSTPEVAETDDEVTMKTAFAEFAKIIQGVEEARSTMLEPIRSIVLTEINELRTVWLAGQKVDEQMLQDRQKFISHAFEHVTNIHEAEELKKSKFVQTISLFMHMLGNFHHQAYEHFQDAQRQLAAINIAAQRSSENFRQICDETKELKEKLLKTPWEKIQSIDSASFREGYLFIPVKKAMTTLWIKHFCVYSRDVKSLYITPYTQGRASDLTTESYSVHSCVRRSTDSIDRRFCFDVETANRSTPLTLQAQSFADLQEWLRIMDGKEPVSRLNKQTYEFLLNLLKAVEANVVVLFVFADLRTQGLYRISGVKSKIAALVRQAVSPTGVPCSTLLTCDIHLLTGAVKHFVRHLDEPLMTYSLHYPFLNAIKKNPADRLQELGRLLGQLPSQNRDALKALIVHLSK</sequence>
<dbReference type="InterPro" id="IPR004148">
    <property type="entry name" value="BAR_dom"/>
</dbReference>
<evidence type="ECO:0000256" key="1">
    <source>
        <dbReference type="ARBA" id="ARBA00022468"/>
    </source>
</evidence>
<dbReference type="GO" id="GO:0007165">
    <property type="term" value="P:signal transduction"/>
    <property type="evidence" value="ECO:0007669"/>
    <property type="project" value="InterPro"/>
</dbReference>
<dbReference type="PANTHER" id="PTHR12552:SF1">
    <property type="entry name" value="RHO GTPASE-ACTIVATING PROTEIN GRAF"/>
    <property type="match status" value="1"/>
</dbReference>
<dbReference type="InterPro" id="IPR047225">
    <property type="entry name" value="PH_GRAF"/>
</dbReference>
<feature type="region of interest" description="Disordered" evidence="2">
    <location>
        <begin position="72"/>
        <end position="100"/>
    </location>
</feature>
<dbReference type="InterPro" id="IPR047234">
    <property type="entry name" value="GRAF_fam"/>
</dbReference>